<gene>
    <name evidence="1" type="ORF">BFJ69_g17606</name>
</gene>
<name>A0A420M7S1_FUSOX</name>
<dbReference type="Proteomes" id="UP000285084">
    <property type="component" value="Unassembled WGS sequence"/>
</dbReference>
<reference evidence="1 2" key="1">
    <citation type="journal article" date="2018" name="Sci. Rep.">
        <title>Characterisation of pathogen-specific regions and novel effector candidates in Fusarium oxysporum f. sp. cepae.</title>
        <authorList>
            <person name="Armitage A.D."/>
            <person name="Taylor A."/>
            <person name="Sobczyk M.K."/>
            <person name="Baxter L."/>
            <person name="Greenfield B.P."/>
            <person name="Bates H.J."/>
            <person name="Wilson F."/>
            <person name="Jackson A.C."/>
            <person name="Ott S."/>
            <person name="Harrison R.J."/>
            <person name="Clarkson J.P."/>
        </authorList>
    </citation>
    <scope>NUCLEOTIDE SEQUENCE [LARGE SCALE GENOMIC DNA]</scope>
    <source>
        <strain evidence="1 2">Fo_A13</strain>
    </source>
</reference>
<evidence type="ECO:0000313" key="2">
    <source>
        <dbReference type="Proteomes" id="UP000285084"/>
    </source>
</evidence>
<protein>
    <submittedName>
        <fullName evidence="1">Uncharacterized protein</fullName>
    </submittedName>
</protein>
<dbReference type="AlphaFoldDB" id="A0A420M7S1"/>
<dbReference type="EMBL" id="MRCX01000913">
    <property type="protein sequence ID" value="RKK56956.1"/>
    <property type="molecule type" value="Genomic_DNA"/>
</dbReference>
<sequence>MWSSGTLDVSLVQNTGSGLADRAADKDWLDMLAGIILAASAYVRPGDRGVSVLFSVSSYSRVVPPPRKPE</sequence>
<accession>A0A420M7S1</accession>
<proteinExistence type="predicted"/>
<evidence type="ECO:0000313" key="1">
    <source>
        <dbReference type="EMBL" id="RKK56956.1"/>
    </source>
</evidence>
<comment type="caution">
    <text evidence="1">The sequence shown here is derived from an EMBL/GenBank/DDBJ whole genome shotgun (WGS) entry which is preliminary data.</text>
</comment>
<organism evidence="1 2">
    <name type="scientific">Fusarium oxysporum</name>
    <name type="common">Fusarium vascular wilt</name>
    <dbReference type="NCBI Taxonomy" id="5507"/>
    <lineage>
        <taxon>Eukaryota</taxon>
        <taxon>Fungi</taxon>
        <taxon>Dikarya</taxon>
        <taxon>Ascomycota</taxon>
        <taxon>Pezizomycotina</taxon>
        <taxon>Sordariomycetes</taxon>
        <taxon>Hypocreomycetidae</taxon>
        <taxon>Hypocreales</taxon>
        <taxon>Nectriaceae</taxon>
        <taxon>Fusarium</taxon>
        <taxon>Fusarium oxysporum species complex</taxon>
    </lineage>
</organism>